<sequence length="166" mass="19275">MKKIAILLVCVFALTSFKANLHKTYLSVTEIEYSNDEQSLQIISRVFIDDFEQVLNQRYQKDISFSYKEDLSKHKDLMQQYLNEKLNISVDGKPVKIQLLGSKFDADQIEMFIEADEVNDFNTITVKDLMLTDLFDSQKNIVNIKKNSEVKSMLLMKSDGQKTINF</sequence>
<evidence type="ECO:0000313" key="2">
    <source>
        <dbReference type="EMBL" id="AVR44060.1"/>
    </source>
</evidence>
<reference evidence="3" key="1">
    <citation type="submission" date="2018-03" db="EMBL/GenBank/DDBJ databases">
        <title>Gramella fulva sp. nov., isolated from a dry surface of tidal flat.</title>
        <authorList>
            <person name="Hwang S.H."/>
            <person name="Hwang W.M."/>
            <person name="Kang K."/>
            <person name="Ahn T.-Y."/>
        </authorList>
    </citation>
    <scope>NUCLEOTIDE SEQUENCE [LARGE SCALE GENOMIC DNA]</scope>
    <source>
        <strain evidence="3">SH35</strain>
    </source>
</reference>
<gene>
    <name evidence="2" type="ORF">C7S20_01605</name>
</gene>
<dbReference type="EMBL" id="CP028136">
    <property type="protein sequence ID" value="AVR44060.1"/>
    <property type="molecule type" value="Genomic_DNA"/>
</dbReference>
<protein>
    <recommendedName>
        <fullName evidence="4">Peptidase E</fullName>
    </recommendedName>
</protein>
<dbReference type="AlphaFoldDB" id="A0A2R3Z1C1"/>
<proteinExistence type="predicted"/>
<keyword evidence="3" id="KW-1185">Reference proteome</keyword>
<dbReference type="KEGG" id="grs:C7S20_01605"/>
<keyword evidence="1" id="KW-0732">Signal</keyword>
<dbReference type="InterPro" id="IPR046525">
    <property type="entry name" value="DUF6702"/>
</dbReference>
<feature type="chain" id="PRO_5015327146" description="Peptidase E" evidence="1">
    <location>
        <begin position="19"/>
        <end position="166"/>
    </location>
</feature>
<evidence type="ECO:0008006" key="4">
    <source>
        <dbReference type="Google" id="ProtNLM"/>
    </source>
</evidence>
<evidence type="ECO:0000256" key="1">
    <source>
        <dbReference type="SAM" id="SignalP"/>
    </source>
</evidence>
<accession>A0A2R3Z1C1</accession>
<feature type="signal peptide" evidence="1">
    <location>
        <begin position="1"/>
        <end position="18"/>
    </location>
</feature>
<dbReference type="RefSeq" id="WP_107010844.1">
    <property type="nucleotide sequence ID" value="NZ_CP028136.1"/>
</dbReference>
<evidence type="ECO:0000313" key="3">
    <source>
        <dbReference type="Proteomes" id="UP000241507"/>
    </source>
</evidence>
<dbReference type="Proteomes" id="UP000241507">
    <property type="component" value="Chromosome"/>
</dbReference>
<dbReference type="Pfam" id="PF20420">
    <property type="entry name" value="DUF6702"/>
    <property type="match status" value="1"/>
</dbReference>
<name>A0A2R3Z1C1_9FLAO</name>
<dbReference type="OrthoDB" id="5735516at2"/>
<organism evidence="2 3">
    <name type="scientific">Christiangramia fulva</name>
    <dbReference type="NCBI Taxonomy" id="2126553"/>
    <lineage>
        <taxon>Bacteria</taxon>
        <taxon>Pseudomonadati</taxon>
        <taxon>Bacteroidota</taxon>
        <taxon>Flavobacteriia</taxon>
        <taxon>Flavobacteriales</taxon>
        <taxon>Flavobacteriaceae</taxon>
        <taxon>Christiangramia</taxon>
    </lineage>
</organism>